<dbReference type="EMBL" id="LR798344">
    <property type="protein sequence ID" value="CAB5225650.1"/>
    <property type="molecule type" value="Genomic_DNA"/>
</dbReference>
<feature type="domain" description="Rhamnogalacturonase A/B/Epimerase-like pectate lyase" evidence="3">
    <location>
        <begin position="16"/>
        <end position="83"/>
    </location>
</feature>
<keyword evidence="4" id="KW-0456">Lyase</keyword>
<keyword evidence="2" id="KW-0946">Virion</keyword>
<reference evidence="4" key="1">
    <citation type="submission" date="2020-05" db="EMBL/GenBank/DDBJ databases">
        <authorList>
            <person name="Chiriac C."/>
            <person name="Salcher M."/>
            <person name="Ghai R."/>
            <person name="Kavagutti S V."/>
        </authorList>
    </citation>
    <scope>NUCLEOTIDE SEQUENCE</scope>
</reference>
<dbReference type="GO" id="GO:0051701">
    <property type="term" value="P:biological process involved in interaction with host"/>
    <property type="evidence" value="ECO:0007669"/>
    <property type="project" value="UniProtKB-ARBA"/>
</dbReference>
<accession>A0A6J7X4A6</accession>
<evidence type="ECO:0000313" key="4">
    <source>
        <dbReference type="EMBL" id="CAB5225650.1"/>
    </source>
</evidence>
<dbReference type="InterPro" id="IPR024535">
    <property type="entry name" value="RHGA/B-epi-like_pectate_lyase"/>
</dbReference>
<dbReference type="Pfam" id="PF12708">
    <property type="entry name" value="Pect-lyase_RHGA_epim"/>
    <property type="match status" value="1"/>
</dbReference>
<comment type="subcellular location">
    <subcellularLocation>
        <location evidence="1">Virion</location>
    </subcellularLocation>
</comment>
<gene>
    <name evidence="4" type="ORF">UFOVP749_51</name>
</gene>
<evidence type="ECO:0000259" key="3">
    <source>
        <dbReference type="Pfam" id="PF12708"/>
    </source>
</evidence>
<dbReference type="InterPro" id="IPR011050">
    <property type="entry name" value="Pectin_lyase_fold/virulence"/>
</dbReference>
<name>A0A6J7X4A6_9CAUD</name>
<dbReference type="GO" id="GO:0019058">
    <property type="term" value="P:viral life cycle"/>
    <property type="evidence" value="ECO:0007669"/>
    <property type="project" value="UniProtKB-ARBA"/>
</dbReference>
<dbReference type="Gene3D" id="2.160.20.10">
    <property type="entry name" value="Single-stranded right-handed beta-helix, Pectin lyase-like"/>
    <property type="match status" value="1"/>
</dbReference>
<organism evidence="4">
    <name type="scientific">uncultured Caudovirales phage</name>
    <dbReference type="NCBI Taxonomy" id="2100421"/>
    <lineage>
        <taxon>Viruses</taxon>
        <taxon>Duplodnaviria</taxon>
        <taxon>Heunggongvirae</taxon>
        <taxon>Uroviricota</taxon>
        <taxon>Caudoviricetes</taxon>
        <taxon>Peduoviridae</taxon>
        <taxon>Maltschvirus</taxon>
        <taxon>Maltschvirus maltsch</taxon>
    </lineage>
</organism>
<sequence length="421" mass="43691">MSLTKVTYSLIEGAPVSVLDFGADPTGSTNSTAAFTAAFAVANRITIPAGTFIVDTLNIPGVDGFEMIGAGPNRTILQASATNQRILRKALAAGVVEYGYIGHFSLKAHASGSTTTAFDCSGFRQVKFAHINGLSNGSNGFASLFSVAADPYLTYGCIWDCPTLAEQTGWGKVFDFNNNGTSAANNANSSIILNPWIYANAGLSIALDLARSAQTNVIGGLIEGNTGATAIRWGQASYITGIWLESNGTDLVPGTLGDGTGNNAKIIGNYLSSGPTINLAGVSNCYILENTAPGGVTFTNTGLNVCFDENIPAIAAPTIARSGGNTGTLTLVSATRTEEVSISGCVTYELVYTWNADTAGTSTAFAVTIPSGWGATSVIASSVRDSSGEPVRTSSILANIYQHNQYDDNTSLFVNVRMQKS</sequence>
<evidence type="ECO:0000256" key="2">
    <source>
        <dbReference type="ARBA" id="ARBA00022844"/>
    </source>
</evidence>
<evidence type="ECO:0000256" key="1">
    <source>
        <dbReference type="ARBA" id="ARBA00004328"/>
    </source>
</evidence>
<protein>
    <submittedName>
        <fullName evidence="4">Pectate lyase superfamily protein</fullName>
    </submittedName>
</protein>
<dbReference type="GO" id="GO:0044423">
    <property type="term" value="C:virion component"/>
    <property type="evidence" value="ECO:0007669"/>
    <property type="project" value="UniProtKB-KW"/>
</dbReference>
<dbReference type="InterPro" id="IPR012334">
    <property type="entry name" value="Pectin_lyas_fold"/>
</dbReference>
<dbReference type="GO" id="GO:0016829">
    <property type="term" value="F:lyase activity"/>
    <property type="evidence" value="ECO:0007669"/>
    <property type="project" value="UniProtKB-KW"/>
</dbReference>
<dbReference type="SUPFAM" id="SSF51126">
    <property type="entry name" value="Pectin lyase-like"/>
    <property type="match status" value="1"/>
</dbReference>
<proteinExistence type="predicted"/>